<dbReference type="GO" id="GO:0004888">
    <property type="term" value="F:transmembrane signaling receptor activity"/>
    <property type="evidence" value="ECO:0007669"/>
    <property type="project" value="InterPro"/>
</dbReference>
<dbReference type="EMBL" id="WOBO01000004">
    <property type="protein sequence ID" value="MUK44614.1"/>
    <property type="molecule type" value="Genomic_DNA"/>
</dbReference>
<gene>
    <name evidence="6" type="ORF">GNP77_04385</name>
</gene>
<dbReference type="GO" id="GO:0016020">
    <property type="term" value="C:membrane"/>
    <property type="evidence" value="ECO:0007669"/>
    <property type="project" value="UniProtKB-SubCell"/>
</dbReference>
<dbReference type="InterPro" id="IPR004090">
    <property type="entry name" value="Chemotax_Me-accpt_rcpt"/>
</dbReference>
<proteinExistence type="inferred from homology"/>
<dbReference type="PROSITE" id="PS50111">
    <property type="entry name" value="CHEMOTAXIS_TRANSDUC_2"/>
    <property type="match status" value="1"/>
</dbReference>
<comment type="similarity">
    <text evidence="3">Belongs to the methyl-accepting chemotaxis (MCP) protein family.</text>
</comment>
<evidence type="ECO:0000313" key="7">
    <source>
        <dbReference type="Proteomes" id="UP000435323"/>
    </source>
</evidence>
<evidence type="ECO:0000256" key="5">
    <source>
        <dbReference type="SAM" id="Phobius"/>
    </source>
</evidence>
<evidence type="ECO:0000313" key="6">
    <source>
        <dbReference type="EMBL" id="MUK44614.1"/>
    </source>
</evidence>
<keyword evidence="4" id="KW-0175">Coiled coil</keyword>
<dbReference type="AlphaFoldDB" id="A0A6I3YVR2"/>
<evidence type="ECO:0000256" key="1">
    <source>
        <dbReference type="ARBA" id="ARBA00004370"/>
    </source>
</evidence>
<evidence type="ECO:0000256" key="3">
    <source>
        <dbReference type="ARBA" id="ARBA00029447"/>
    </source>
</evidence>
<comment type="caution">
    <text evidence="6">The sequence shown here is derived from an EMBL/GenBank/DDBJ whole genome shotgun (WGS) entry which is preliminary data.</text>
</comment>
<organism evidence="6 7">
    <name type="scientific">Aliivibrio fischeri</name>
    <name type="common">Vibrio fischeri</name>
    <dbReference type="NCBI Taxonomy" id="668"/>
    <lineage>
        <taxon>Bacteria</taxon>
        <taxon>Pseudomonadati</taxon>
        <taxon>Pseudomonadota</taxon>
        <taxon>Gammaproteobacteria</taxon>
        <taxon>Vibrionales</taxon>
        <taxon>Vibrionaceae</taxon>
        <taxon>Aliivibrio</taxon>
    </lineage>
</organism>
<keyword evidence="5" id="KW-0472">Membrane</keyword>
<dbReference type="PANTHER" id="PTHR32089">
    <property type="entry name" value="METHYL-ACCEPTING CHEMOTAXIS PROTEIN MCPB"/>
    <property type="match status" value="1"/>
</dbReference>
<dbReference type="FunFam" id="1.10.287.950:FF:000001">
    <property type="entry name" value="Methyl-accepting chemotaxis sensory transducer"/>
    <property type="match status" value="1"/>
</dbReference>
<dbReference type="Gene3D" id="1.10.287.950">
    <property type="entry name" value="Methyl-accepting chemotaxis protein"/>
    <property type="match status" value="1"/>
</dbReference>
<dbReference type="Proteomes" id="UP000435323">
    <property type="component" value="Unassembled WGS sequence"/>
</dbReference>
<evidence type="ECO:0000256" key="4">
    <source>
        <dbReference type="SAM" id="Coils"/>
    </source>
</evidence>
<reference evidence="6 7" key="1">
    <citation type="submission" date="2019-11" db="EMBL/GenBank/DDBJ databases">
        <title>Using colonization assays and comparative genomics to discover symbiosis behaviors and factors in Vibrio fischeri.</title>
        <authorList>
            <person name="Bongrand C."/>
            <person name="Moriano-Gutierrez S."/>
            <person name="Arevalo P."/>
            <person name="Mcfall-Ngai M."/>
            <person name="Visick K."/>
            <person name="Polz M.F."/>
            <person name="Ruby E.G."/>
        </authorList>
    </citation>
    <scope>NUCLEOTIDE SEQUENCE [LARGE SCALE GENOMIC DNA]</scope>
    <source>
        <strain evidence="7">emors.3.2</strain>
    </source>
</reference>
<name>A0A6I3YVR2_ALIFS</name>
<feature type="coiled-coil region" evidence="4">
    <location>
        <begin position="413"/>
        <end position="475"/>
    </location>
</feature>
<dbReference type="SMART" id="SM00283">
    <property type="entry name" value="MA"/>
    <property type="match status" value="1"/>
</dbReference>
<keyword evidence="5" id="KW-0812">Transmembrane</keyword>
<dbReference type="SUPFAM" id="SSF58104">
    <property type="entry name" value="Methyl-accepting chemotaxis protein (MCP) signaling domain"/>
    <property type="match status" value="1"/>
</dbReference>
<keyword evidence="5" id="KW-1133">Transmembrane helix</keyword>
<dbReference type="PANTHER" id="PTHR32089:SF33">
    <property type="entry name" value="TOXIN COREGULATED PILUS BIOSYNTHESIS PROTEIN I"/>
    <property type="match status" value="1"/>
</dbReference>
<dbReference type="GO" id="GO:0006935">
    <property type="term" value="P:chemotaxis"/>
    <property type="evidence" value="ECO:0007669"/>
    <property type="project" value="InterPro"/>
</dbReference>
<feature type="transmembrane region" description="Helical" evidence="5">
    <location>
        <begin position="20"/>
        <end position="41"/>
    </location>
</feature>
<dbReference type="InterPro" id="IPR004089">
    <property type="entry name" value="MCPsignal_dom"/>
</dbReference>
<dbReference type="Pfam" id="PF00015">
    <property type="entry name" value="MCPsignal"/>
    <property type="match status" value="1"/>
</dbReference>
<evidence type="ECO:0000256" key="2">
    <source>
        <dbReference type="ARBA" id="ARBA00023224"/>
    </source>
</evidence>
<protein>
    <submittedName>
        <fullName evidence="6">Methyl-accepting chemotaxis protein</fullName>
    </submittedName>
</protein>
<dbReference type="GO" id="GO:0007165">
    <property type="term" value="P:signal transduction"/>
    <property type="evidence" value="ECO:0007669"/>
    <property type="project" value="UniProtKB-KW"/>
</dbReference>
<sequence length="650" mass="72921">MGSLLQYYRNSLQLRYQLMVPFIGTFIIFFCSATFLHTNLIRTENNIMSSMVSNTISEDYIELDNLFSRLRTAAIRSEMFDPERGQKEYNEAYPKILEDKDKVITRLRNMGELTRQDLNDLERISQSFDEFHSISKRMIDEKVDGHNIFLNVLPWLAPYLDNLDENHHPSNADEWPIIRNKLSVISEGVGYKSSGVFYLRLQDDGDELHALLDQMEELIEPMYKGPALKKLQTEFLDVWRKELTTLESITSRWVGYQAKRAEVRSIARELIDNSVANSKKYLEKNFNNTIENAENSIVVNIVGLLIGAVLASILVTILTRIIITQLNSVQSVIRGLAERNLVFHTNLKGENEVSQLGENTDITINTLRGTIKDLNSHGQELASASLQLRSVMELSAENSSVQNDQVSMIAAAITELSASANQVEASAKAAETRMSGVQELCRLEMRSSRENGDRASALQEQLNDTSLVVEHLNKECEQIGNVIAVIQNISEQTNLLALNAAIEAARAGEMGRGFAVVADEVRVLATRTQDSTETIQRIIEQLQSKSTDAQQNMQRCLSMIDETAASVLQSRDQLSSMNEAMDELSQSNAEVATAVSEQSRTMVEISENITTIRDITNQNVAGIEEATVTSTHLSELAEKQQQQLATFRVD</sequence>
<accession>A0A6I3YVR2</accession>
<keyword evidence="2" id="KW-0807">Transducer</keyword>
<dbReference type="CDD" id="cd11386">
    <property type="entry name" value="MCP_signal"/>
    <property type="match status" value="1"/>
</dbReference>
<dbReference type="PRINTS" id="PR00260">
    <property type="entry name" value="CHEMTRNSDUCR"/>
</dbReference>
<comment type="subcellular location">
    <subcellularLocation>
        <location evidence="1">Membrane</location>
    </subcellularLocation>
</comment>
<feature type="transmembrane region" description="Helical" evidence="5">
    <location>
        <begin position="297"/>
        <end position="323"/>
    </location>
</feature>